<evidence type="ECO:0000313" key="1">
    <source>
        <dbReference type="EMBL" id="CDO60259.1"/>
    </source>
</evidence>
<gene>
    <name evidence="1" type="ORF">BN1012_Phect2046</name>
</gene>
<protein>
    <recommendedName>
        <fullName evidence="3">DUF2948 family protein</fullName>
    </recommendedName>
</protein>
<dbReference type="OrthoDB" id="9806367at2"/>
<dbReference type="Proteomes" id="UP000032160">
    <property type="component" value="Chromosome I"/>
</dbReference>
<proteinExistence type="predicted"/>
<organism evidence="1 2">
    <name type="scientific">Candidatus Phaeomarinibacter ectocarpi</name>
    <dbReference type="NCBI Taxonomy" id="1458461"/>
    <lineage>
        <taxon>Bacteria</taxon>
        <taxon>Pseudomonadati</taxon>
        <taxon>Pseudomonadota</taxon>
        <taxon>Alphaproteobacteria</taxon>
        <taxon>Hyphomicrobiales</taxon>
        <taxon>Parvibaculaceae</taxon>
        <taxon>Candidatus Phaeomarinibacter</taxon>
    </lineage>
</organism>
<dbReference type="HOGENOM" id="CLU_118443_0_0_5"/>
<evidence type="ECO:0008006" key="3">
    <source>
        <dbReference type="Google" id="ProtNLM"/>
    </source>
</evidence>
<name>X5MFY0_9HYPH</name>
<accession>X5MFY0</accession>
<evidence type="ECO:0000313" key="2">
    <source>
        <dbReference type="Proteomes" id="UP000032160"/>
    </source>
</evidence>
<dbReference type="Pfam" id="PF11164">
    <property type="entry name" value="DUF2948"/>
    <property type="match status" value="1"/>
</dbReference>
<dbReference type="STRING" id="1458461.BN1012_Phect2046"/>
<dbReference type="RefSeq" id="WP_043948359.1">
    <property type="nucleotide sequence ID" value="NZ_HG966617.1"/>
</dbReference>
<keyword evidence="2" id="KW-1185">Reference proteome</keyword>
<dbReference type="InterPro" id="IPR021335">
    <property type="entry name" value="DUF2948"/>
</dbReference>
<reference evidence="1 2" key="1">
    <citation type="journal article" date="2014" name="Front. Genet.">
        <title>Genome and metabolic network of "Candidatus Phaeomarinobacter ectocarpi" Ec32, a new candidate genus of Alphaproteobacteria frequently associated with brown algae.</title>
        <authorList>
            <person name="Dittami S.M."/>
            <person name="Barbeyron T."/>
            <person name="Boyen C."/>
            <person name="Cambefort J."/>
            <person name="Collet G."/>
            <person name="Delage L."/>
            <person name="Gobet A."/>
            <person name="Groisillier A."/>
            <person name="Leblanc C."/>
            <person name="Michel G."/>
            <person name="Scornet D."/>
            <person name="Siegel A."/>
            <person name="Tapia J.E."/>
            <person name="Tonon T."/>
        </authorList>
    </citation>
    <scope>NUCLEOTIDE SEQUENCE [LARGE SCALE GENOMIC DNA]</scope>
    <source>
        <strain evidence="1 2">Ec32</strain>
    </source>
</reference>
<dbReference type="EMBL" id="HG966617">
    <property type="protein sequence ID" value="CDO60259.1"/>
    <property type="molecule type" value="Genomic_DNA"/>
</dbReference>
<dbReference type="AlphaFoldDB" id="X5MFY0"/>
<dbReference type="KEGG" id="pect:BN1012_Phect2046"/>
<sequence>MKPLLLRIEDEQDLAVLSAHLQDAVTAVGDFAYEKKRRRFAGVFNRFRWEAEGTSKLGPKRHSRIRAGVHFDDVLAVRSQNIRLEAKDAVVELLAIRFEKTGGDEDPAGTITFDFAGGGTIALDVECLEGHLTDIGQPWETTSKPEHDLDA</sequence>